<dbReference type="GO" id="GO:0009653">
    <property type="term" value="P:anatomical structure morphogenesis"/>
    <property type="evidence" value="ECO:0007669"/>
    <property type="project" value="UniProtKB-ARBA"/>
</dbReference>
<dbReference type="PRINTS" id="PR01857">
    <property type="entry name" value="ADAMTSFAMILY"/>
</dbReference>
<dbReference type="Gene3D" id="3.40.1620.60">
    <property type="match status" value="1"/>
</dbReference>
<evidence type="ECO:0000256" key="6">
    <source>
        <dbReference type="ARBA" id="ARBA00022729"/>
    </source>
</evidence>
<feature type="compositionally biased region" description="Basic residues" evidence="18">
    <location>
        <begin position="400"/>
        <end position="413"/>
    </location>
</feature>
<gene>
    <name evidence="22" type="ORF">MENT_LOCUS22849</name>
</gene>
<accession>A0A6V7VAP0</accession>
<feature type="disulfide bond" evidence="16">
    <location>
        <begin position="752"/>
        <end position="773"/>
    </location>
</feature>
<dbReference type="Pfam" id="PF08685">
    <property type="entry name" value="GON"/>
    <property type="match status" value="1"/>
</dbReference>
<dbReference type="FunFam" id="3.40.390.10:FF:000001">
    <property type="entry name" value="A disintegrin and metalloproteinase with thrombospondin motifs 1"/>
    <property type="match status" value="1"/>
</dbReference>
<feature type="binding site" evidence="15">
    <location>
        <position position="711"/>
    </location>
    <ligand>
        <name>Ca(2+)</name>
        <dbReference type="ChEBI" id="CHEBI:29108"/>
        <label>1</label>
    </ligand>
</feature>
<dbReference type="InterPro" id="IPR001590">
    <property type="entry name" value="Peptidase_M12B"/>
</dbReference>
<evidence type="ECO:0000313" key="23">
    <source>
        <dbReference type="Proteomes" id="UP000580250"/>
    </source>
</evidence>
<evidence type="ECO:0000256" key="13">
    <source>
        <dbReference type="ARBA" id="ARBA00023180"/>
    </source>
</evidence>
<dbReference type="Pfam" id="PF17771">
    <property type="entry name" value="ADAMTS_CR_2"/>
    <property type="match status" value="1"/>
</dbReference>
<feature type="compositionally biased region" description="Polar residues" evidence="18">
    <location>
        <begin position="1857"/>
        <end position="1875"/>
    </location>
</feature>
<evidence type="ECO:0000259" key="21">
    <source>
        <dbReference type="PROSITE" id="PS51046"/>
    </source>
</evidence>
<dbReference type="InterPro" id="IPR036383">
    <property type="entry name" value="TSP1_rpt_sf"/>
</dbReference>
<reference evidence="22 23" key="1">
    <citation type="submission" date="2020-08" db="EMBL/GenBank/DDBJ databases">
        <authorList>
            <person name="Koutsovoulos G."/>
            <person name="Danchin GJ E."/>
        </authorList>
    </citation>
    <scope>NUCLEOTIDE SEQUENCE [LARGE SCALE GENOMIC DNA]</scope>
</reference>
<dbReference type="FunFam" id="2.20.100.10:FF:000006">
    <property type="entry name" value="A disintegrin and metalloproteinase with thrombospondin motifs 1"/>
    <property type="match status" value="1"/>
</dbReference>
<keyword evidence="11" id="KW-0482">Metalloprotease</keyword>
<dbReference type="SUPFAM" id="SSF55486">
    <property type="entry name" value="Metalloproteases ('zincins'), catalytic domain"/>
    <property type="match status" value="1"/>
</dbReference>
<name>A0A6V7VAP0_MELEN</name>
<dbReference type="Gene3D" id="2.60.120.830">
    <property type="match status" value="1"/>
</dbReference>
<dbReference type="PANTHER" id="PTHR13723:SF278">
    <property type="entry name" value="ADAM METALLOPEPTIDASE WITH THROMBOSPONDIN TYPE 1 MOTIF A, ISOFORM B"/>
    <property type="match status" value="1"/>
</dbReference>
<evidence type="ECO:0000256" key="16">
    <source>
        <dbReference type="PIRSR" id="PIRSR613273-3"/>
    </source>
</evidence>
<evidence type="ECO:0000256" key="14">
    <source>
        <dbReference type="PIRSR" id="PIRSR613273-1"/>
    </source>
</evidence>
<dbReference type="Pfam" id="PF00090">
    <property type="entry name" value="TSP_1"/>
    <property type="match status" value="1"/>
</dbReference>
<feature type="region of interest" description="Disordered" evidence="18">
    <location>
        <begin position="383"/>
        <end position="414"/>
    </location>
</feature>
<evidence type="ECO:0000256" key="3">
    <source>
        <dbReference type="ARBA" id="ARBA00022530"/>
    </source>
</evidence>
<feature type="disulfide bond" evidence="16">
    <location>
        <begin position="825"/>
        <end position="863"/>
    </location>
</feature>
<dbReference type="InterPro" id="IPR024079">
    <property type="entry name" value="MetalloPept_cat_dom_sf"/>
</dbReference>
<dbReference type="Pfam" id="PF05986">
    <property type="entry name" value="ADAMTS_spacer1"/>
    <property type="match status" value="1"/>
</dbReference>
<feature type="domain" description="Peptidase M12B" evidence="20">
    <location>
        <begin position="503"/>
        <end position="716"/>
    </location>
</feature>
<dbReference type="Pfam" id="PF13688">
    <property type="entry name" value="Reprolysin_5"/>
    <property type="match status" value="1"/>
</dbReference>
<dbReference type="FunFam" id="2.60.120.830:FF:000001">
    <property type="entry name" value="A disintegrin and metalloproteinase with thrombospondin motifs 1"/>
    <property type="match status" value="1"/>
</dbReference>
<keyword evidence="5 15" id="KW-0479">Metal-binding</keyword>
<feature type="domain" description="GON" evidence="21">
    <location>
        <begin position="2220"/>
        <end position="2430"/>
    </location>
</feature>
<dbReference type="OrthoDB" id="5948003at2759"/>
<feature type="disulfide bond" evidence="16">
    <location>
        <begin position="836"/>
        <end position="848"/>
    </location>
</feature>
<evidence type="ECO:0000256" key="10">
    <source>
        <dbReference type="ARBA" id="ARBA00022869"/>
    </source>
</evidence>
<dbReference type="Gene3D" id="3.40.390.10">
    <property type="entry name" value="Collagenase (Catalytic Domain)"/>
    <property type="match status" value="1"/>
</dbReference>
<keyword evidence="19" id="KW-0472">Membrane</keyword>
<keyword evidence="19" id="KW-1133">Transmembrane helix</keyword>
<feature type="disulfide bond" evidence="16">
    <location>
        <begin position="758"/>
        <end position="792"/>
    </location>
</feature>
<keyword evidence="12 16" id="KW-1015">Disulfide bond</keyword>
<dbReference type="GO" id="GO:0005604">
    <property type="term" value="C:basement membrane"/>
    <property type="evidence" value="ECO:0007669"/>
    <property type="project" value="UniProtKB-SubCell"/>
</dbReference>
<feature type="binding site" evidence="15">
    <location>
        <position position="506"/>
    </location>
    <ligand>
        <name>Ca(2+)</name>
        <dbReference type="ChEBI" id="CHEBI:29108"/>
        <label>1</label>
    </ligand>
</feature>
<dbReference type="GO" id="GO:0004222">
    <property type="term" value="F:metalloendopeptidase activity"/>
    <property type="evidence" value="ECO:0007669"/>
    <property type="project" value="InterPro"/>
</dbReference>
<dbReference type="InterPro" id="IPR013273">
    <property type="entry name" value="ADAMTS/ADAMTS-like"/>
</dbReference>
<feature type="binding site" evidence="15">
    <location>
        <position position="589"/>
    </location>
    <ligand>
        <name>Ca(2+)</name>
        <dbReference type="ChEBI" id="CHEBI:29108"/>
        <label>2</label>
    </ligand>
</feature>
<evidence type="ECO:0000256" key="17">
    <source>
        <dbReference type="PROSITE-ProRule" id="PRU00276"/>
    </source>
</evidence>
<feature type="transmembrane region" description="Helical" evidence="19">
    <location>
        <begin position="151"/>
        <end position="172"/>
    </location>
</feature>
<keyword evidence="9 15" id="KW-0862">Zinc</keyword>
<dbReference type="PROSITE" id="PS50092">
    <property type="entry name" value="TSP1"/>
    <property type="match status" value="13"/>
</dbReference>
<feature type="disulfide bond" evidence="16">
    <location>
        <begin position="741"/>
        <end position="763"/>
    </location>
</feature>
<dbReference type="InterPro" id="IPR041645">
    <property type="entry name" value="ADAMTS_CR_2"/>
</dbReference>
<keyword evidence="10" id="KW-0084">Basement membrane</keyword>
<dbReference type="SUPFAM" id="SSF82895">
    <property type="entry name" value="TSP-1 type 1 repeat"/>
    <property type="match status" value="14"/>
</dbReference>
<dbReference type="EMBL" id="CAJEWN010000183">
    <property type="protein sequence ID" value="CAD2171374.1"/>
    <property type="molecule type" value="Genomic_DNA"/>
</dbReference>
<dbReference type="PROSITE" id="PS50215">
    <property type="entry name" value="ADAM_MEPRO"/>
    <property type="match status" value="1"/>
</dbReference>
<feature type="binding site" evidence="15 17">
    <location>
        <position position="657"/>
    </location>
    <ligand>
        <name>Zn(2+)</name>
        <dbReference type="ChEBI" id="CHEBI:29105"/>
        <note>catalytic</note>
    </ligand>
</feature>
<feature type="disulfide bond" evidence="16">
    <location>
        <begin position="821"/>
        <end position="858"/>
    </location>
</feature>
<dbReference type="GO" id="GO:0016477">
    <property type="term" value="P:cell migration"/>
    <property type="evidence" value="ECO:0007669"/>
    <property type="project" value="UniProtKB-ARBA"/>
</dbReference>
<evidence type="ECO:0000256" key="5">
    <source>
        <dbReference type="ARBA" id="ARBA00022723"/>
    </source>
</evidence>
<feature type="binding site" evidence="15 17">
    <location>
        <position position="651"/>
    </location>
    <ligand>
        <name>Zn(2+)</name>
        <dbReference type="ChEBI" id="CHEBI:29105"/>
        <note>catalytic</note>
    </ligand>
</feature>
<dbReference type="Gene3D" id="2.20.100.10">
    <property type="entry name" value="Thrombospondin type-1 (TSP1) repeat"/>
    <property type="match status" value="14"/>
</dbReference>
<feature type="binding site" evidence="15">
    <location>
        <position position="589"/>
    </location>
    <ligand>
        <name>Ca(2+)</name>
        <dbReference type="ChEBI" id="CHEBI:29108"/>
        <label>1</label>
    </ligand>
</feature>
<feature type="binding site" evidence="15">
    <location>
        <position position="714"/>
    </location>
    <ligand>
        <name>Ca(2+)</name>
        <dbReference type="ChEBI" id="CHEBI:29108"/>
        <label>1</label>
    </ligand>
</feature>
<comment type="caution">
    <text evidence="17">Lacks conserved residue(s) required for the propagation of feature annotation.</text>
</comment>
<keyword evidence="6" id="KW-0732">Signal</keyword>
<keyword evidence="7" id="KW-0677">Repeat</keyword>
<evidence type="ECO:0000256" key="18">
    <source>
        <dbReference type="SAM" id="MobiDB-lite"/>
    </source>
</evidence>
<dbReference type="SMART" id="SM00209">
    <property type="entry name" value="TSP1"/>
    <property type="match status" value="15"/>
</dbReference>
<feature type="disulfide bond" evidence="16">
    <location>
        <begin position="786"/>
        <end position="797"/>
    </location>
</feature>
<dbReference type="CDD" id="cd04273">
    <property type="entry name" value="ZnMc_ADAMTS_like"/>
    <property type="match status" value="1"/>
</dbReference>
<feature type="binding site" evidence="15">
    <location>
        <position position="596"/>
    </location>
    <ligand>
        <name>Ca(2+)</name>
        <dbReference type="ChEBI" id="CHEBI:29108"/>
        <label>1</label>
    </ligand>
</feature>
<comment type="cofactor">
    <cofactor evidence="15">
        <name>Zn(2+)</name>
        <dbReference type="ChEBI" id="CHEBI:29105"/>
    </cofactor>
    <text evidence="15">Binds 1 zinc ion per subunit.</text>
</comment>
<feature type="disulfide bond" evidence="16">
    <location>
        <begin position="607"/>
        <end position="613"/>
    </location>
</feature>
<evidence type="ECO:0000256" key="8">
    <source>
        <dbReference type="ARBA" id="ARBA00022801"/>
    </source>
</evidence>
<dbReference type="InterPro" id="IPR010294">
    <property type="entry name" value="ADAMTS_spacer1"/>
</dbReference>
<evidence type="ECO:0000256" key="1">
    <source>
        <dbReference type="ARBA" id="ARBA00004302"/>
    </source>
</evidence>
<evidence type="ECO:0000256" key="11">
    <source>
        <dbReference type="ARBA" id="ARBA00023049"/>
    </source>
</evidence>
<protein>
    <submittedName>
        <fullName evidence="22">Uncharacterized protein</fullName>
    </submittedName>
</protein>
<evidence type="ECO:0000256" key="4">
    <source>
        <dbReference type="ARBA" id="ARBA00022670"/>
    </source>
</evidence>
<evidence type="ECO:0000256" key="19">
    <source>
        <dbReference type="SAM" id="Phobius"/>
    </source>
</evidence>
<dbReference type="PANTHER" id="PTHR13723">
    <property type="entry name" value="ADAMTS A DISINTEGRIN AND METALLOPROTEASE WITH THROMBOSPONDIN MOTIFS PROTEASE"/>
    <property type="match status" value="1"/>
</dbReference>
<evidence type="ECO:0000259" key="20">
    <source>
        <dbReference type="PROSITE" id="PS50215"/>
    </source>
</evidence>
<evidence type="ECO:0000256" key="12">
    <source>
        <dbReference type="ARBA" id="ARBA00023157"/>
    </source>
</evidence>
<evidence type="ECO:0000256" key="2">
    <source>
        <dbReference type="ARBA" id="ARBA00022525"/>
    </source>
</evidence>
<evidence type="ECO:0000313" key="22">
    <source>
        <dbReference type="EMBL" id="CAD2171374.1"/>
    </source>
</evidence>
<feature type="region of interest" description="Disordered" evidence="18">
    <location>
        <begin position="1234"/>
        <end position="1267"/>
    </location>
</feature>
<dbReference type="GO" id="GO:0030198">
    <property type="term" value="P:extracellular matrix organization"/>
    <property type="evidence" value="ECO:0007669"/>
    <property type="project" value="InterPro"/>
</dbReference>
<feature type="binding site" evidence="15">
    <location>
        <position position="506"/>
    </location>
    <ligand>
        <name>Ca(2+)</name>
        <dbReference type="ChEBI" id="CHEBI:29108"/>
        <label>2</label>
    </ligand>
</feature>
<keyword evidence="15" id="KW-0106">Calcium</keyword>
<comment type="subcellular location">
    <subcellularLocation>
        <location evidence="1">Secreted</location>
        <location evidence="1">Extracellular space</location>
        <location evidence="1">Extracellular matrix</location>
        <location evidence="1">Basement membrane</location>
    </subcellularLocation>
</comment>
<dbReference type="InterPro" id="IPR045371">
    <property type="entry name" value="ADAMTS_CR_3"/>
</dbReference>
<dbReference type="InterPro" id="IPR000884">
    <property type="entry name" value="TSP1_rpt"/>
</dbReference>
<sequence>MKEQTNEQEFAPLSKQNCLPVYEPSTSQTLEVLQFSNSSLPINNRNSLYHSLPLYWPKGWRTYGPSTQTNSFHQSSLNPEPSFTASTSPLIDNEQETNTRQQRKIFSLNRHQKISNNDTTSKGWRRKRRKEFNFFSFLPCRNVKGVKLFQFLALLISALFLLSIIIFVIANFSSIFSQNVNNEKNNKESLLKKEIKRLRSAYSDIRPKETQIWLLNNFELERKRKRSIREEDKINSKSVFGLARLCGFNCTVNLKHGIDDNNSGESRISSQVLRITLKRVEQDEKEGIGKRKRRSTASDNQNWNPLSPFLLVQTMDSDNHTQISRSHISPACFYIAKIDDGNCFESSIVNLCDRNNGLFGTLAFSEGAFLIEPLIDEEDFEKAQEDNPNNYFDKSLGGGHPHHQRRKRRHRPHDNRDQVLLRAHLIYPVQTQYFADDHNNDRRQQKSTEITALTSSEEFAAGFSKYSQTINANLSLYDSPKFPFLPVKRDRRSPATLANSWDHYVEVLIVADHQMLLYHQQNLENYVLTLFSTVSAIYRHQSLGVSINMVVVRIIIIKNERAGPLISNRAQETLQQFCHWQQLYNDRNDDSLNHHDVAILLTRHDICRATNKCDTLGLAELGTLCDSKRSCAIIEDNGLSAAFTIAHELGHIFNIPHDDERKCAEFMPLNKANYHIMAPTLEYNTNPWSWSACSSAMLARFLEARRSQTQCILDKPVERRYYERMFENPAPGEIYSVSQQCKFVFGAAAELCPYMPSCRRLWCAVSYGYQMGCRTQHMPWADGTECARQMWCYMGQCVGMSPTQRLPVDGSWGEWRSWGDCSRTCGGGIQKSYRDCDSPRPEHGGKYCTGQRVRYRTCAIHECPWDMPGIREQQCAEFDGKDIGIHGVPSVGTRWVPKFSGIAENERCLLYCRLSDSAAFYKLRDKVIDGTPCDRNVDDICIDGGCHKSGCDHRLGSDMRRDVCGICGGDGRTCREVKGVFNERGTFGYNEVLRIPAGAANIDITQNSLHQLRKEDDENYLALRMPNGDWLLNGQFHVSVFPQQIQILDTVLEYSGSDTPQERINGTGPLRTDVYLHFLSGRNLKLPNIHYRYMEPLPQISREVAAAAKTYELNNLSSQKHQQRQHKSQQQQVVPKAPNTFYWRFIENKWSECTLKCQGTQTQLLQCLDTLTGKVLPDSMCGTSRRPDPRQRICNVECFYKWQHLLLSYNGKGEKENRYQHHCVRSYTNGREEQASEDECKRSGIPLPTPPTRNHPQQQQINEQTPTKYVTDRRWAYTEWSVCSESCGTGGIRHRSIHCIDTRNGQKVENRFCEGIPHETLHTECNRTPCPRWVYEAWNECSRSCGSGIRIRHASCQDASGREVNSRLCPSNKLDSEKCNEHLCTEWRFGAWSQCSVSCGQGIQRRDANCVDSNNRPLEDRNCDIREKIVVKQCELAPCPHWQLGSWSQCSISCGSDGFQTRLVQCVDSVGRKLPDIMCTQQKINEQTSLNSKISENQKQLRPQSHRICSPGPCPYWRTTDWNKCSVSCGQGIKKRLVECVLRNQIVDDSLCTEVNRPLHEEKCALMSCAVWNVESWGPCSLSCGSGGTQHRNVNCVRYTTSRNYNNENNYIVLHDRECTGQKPQSDRICELPACPITKGEWVIGQWSECPLPKPCNVNNEIVEQIRLIECRNNGELIEDKFCSHLEKPYSRRSCPPCINIPKSESPKSDFKTSYTNPPALLHVSAAISLLGNQQKNIGKWITDEWSSCSASCGGGWRQRNIYCKNVDNVTTLKNCLESEKPIKLESCNTQKCPSGQWNVGHWSHCSVSCGGQGEQTRLVWCNSATNLLQKLDDNQCDSDLRPDSKRICSRMNECTTKNNSLSSTGKSENPPTYSKSKDYPAKLVNSIASSPVSVPLIVQLPHWESGPWSACPNNCGSTKRTRIVRCIDPLTKAEIDHSRCLVSERPETEHPCRHSHCPKWHKGEWGTCSTSCGPGFAKREVVCRKGVRNEHLLNDNDCITTEPKPPEIRKCNLKKCTQYSWRIGAWSKCLDLCKPGEQRRRIYCVNDIGKKASTEMCENGANTVKPIETRKCQTDKCPYYWVAGPWSSCSRSCDVGQQFRQIECRLRKDIISISNTNEDYTDTAKEISEPIVLSSMCMALENKPIVTQHCEINSCNARFHWNAGPWSKCSKSCGPGFKRRKVRCLDKLGGRTTNSPDGGGCDLTTRPKRREPCFIRNCMPNDCAELKAHHQAKQINIDGNEKQLNDGNYTVMLNGYKITVYCHQMNETIPKTYLNLRPESNFAEFYGKRLAYPYSCPHNGLRNDSCACTNDGHVSQGFTRYNKVRIDLHNMKINPNDYTFAVTEYGSPVAFGTAGDCYSMSDCPQGRFSIDLRGSDLRIVDDLEWVNQGHRTSVRIERFENNALIQGLCGGYCGECSPDRFKGLIIAVDNKIKNL</sequence>
<dbReference type="PROSITE" id="PS51046">
    <property type="entry name" value="GON"/>
    <property type="match status" value="1"/>
</dbReference>
<dbReference type="Pfam" id="PF19030">
    <property type="entry name" value="TSP1_ADAMTS"/>
    <property type="match status" value="13"/>
</dbReference>
<dbReference type="InterPro" id="IPR012314">
    <property type="entry name" value="Pept_M12B_GON-ADAMTSs"/>
</dbReference>
<keyword evidence="4" id="KW-0645">Protease</keyword>
<keyword evidence="19" id="KW-0812">Transmembrane</keyword>
<proteinExistence type="predicted"/>
<keyword evidence="3" id="KW-0272">Extracellular matrix</keyword>
<feature type="disulfide bond" evidence="16">
    <location>
        <begin position="578"/>
        <end position="631"/>
    </location>
</feature>
<feature type="disulfide bond" evidence="16">
    <location>
        <begin position="663"/>
        <end position="693"/>
    </location>
</feature>
<feature type="active site" evidence="14 17">
    <location>
        <position position="648"/>
    </location>
</feature>
<feature type="region of interest" description="Disordered" evidence="18">
    <location>
        <begin position="1857"/>
        <end position="1878"/>
    </location>
</feature>
<organism evidence="22 23">
    <name type="scientific">Meloidogyne enterolobii</name>
    <name type="common">Root-knot nematode worm</name>
    <name type="synonym">Meloidogyne mayaguensis</name>
    <dbReference type="NCBI Taxonomy" id="390850"/>
    <lineage>
        <taxon>Eukaryota</taxon>
        <taxon>Metazoa</taxon>
        <taxon>Ecdysozoa</taxon>
        <taxon>Nematoda</taxon>
        <taxon>Chromadorea</taxon>
        <taxon>Rhabditida</taxon>
        <taxon>Tylenchina</taxon>
        <taxon>Tylenchomorpha</taxon>
        <taxon>Tylenchoidea</taxon>
        <taxon>Meloidogynidae</taxon>
        <taxon>Meloidogyninae</taxon>
        <taxon>Meloidogyne</taxon>
    </lineage>
</organism>
<dbReference type="FunFam" id="2.20.100.10:FF:000005">
    <property type="entry name" value="ADAM metallopeptidase with thrombospondin type 1 motif 9"/>
    <property type="match status" value="4"/>
</dbReference>
<dbReference type="InterPro" id="IPR050439">
    <property type="entry name" value="ADAMTS_ADAMTS-like"/>
</dbReference>
<dbReference type="Pfam" id="PF19236">
    <property type="entry name" value="ADAMTS_CR_3"/>
    <property type="match status" value="1"/>
</dbReference>
<feature type="compositionally biased region" description="Polar residues" evidence="18">
    <location>
        <begin position="1254"/>
        <end position="1267"/>
    </location>
</feature>
<keyword evidence="2" id="KW-0964">Secreted</keyword>
<evidence type="ECO:0000256" key="15">
    <source>
        <dbReference type="PIRSR" id="PIRSR613273-2"/>
    </source>
</evidence>
<keyword evidence="13" id="KW-0325">Glycoprotein</keyword>
<dbReference type="GO" id="GO:0006508">
    <property type="term" value="P:proteolysis"/>
    <property type="evidence" value="ECO:0007669"/>
    <property type="project" value="UniProtKB-KW"/>
</dbReference>
<dbReference type="Proteomes" id="UP000580250">
    <property type="component" value="Unassembled WGS sequence"/>
</dbReference>
<evidence type="ECO:0000256" key="7">
    <source>
        <dbReference type="ARBA" id="ARBA00022737"/>
    </source>
</evidence>
<dbReference type="GO" id="GO:0008270">
    <property type="term" value="F:zinc ion binding"/>
    <property type="evidence" value="ECO:0007669"/>
    <property type="project" value="InterPro"/>
</dbReference>
<keyword evidence="8" id="KW-0378">Hydrolase</keyword>
<feature type="binding site" evidence="15 17">
    <location>
        <position position="647"/>
    </location>
    <ligand>
        <name>Zn(2+)</name>
        <dbReference type="ChEBI" id="CHEBI:29105"/>
        <note>catalytic</note>
    </ligand>
</feature>
<comment type="caution">
    <text evidence="22">The sequence shown here is derived from an EMBL/GenBank/DDBJ whole genome shotgun (WGS) entry which is preliminary data.</text>
</comment>
<feature type="disulfide bond" evidence="16">
    <location>
        <begin position="625"/>
        <end position="711"/>
    </location>
</feature>
<feature type="binding site" evidence="15">
    <location>
        <position position="714"/>
    </location>
    <ligand>
        <name>Ca(2+)</name>
        <dbReference type="ChEBI" id="CHEBI:29108"/>
        <label>2</label>
    </ligand>
</feature>
<evidence type="ECO:0000256" key="9">
    <source>
        <dbReference type="ARBA" id="ARBA00022833"/>
    </source>
</evidence>